<keyword evidence="3 9" id="KW-0436">Ligase</keyword>
<dbReference type="InterPro" id="IPR001278">
    <property type="entry name" value="Arg-tRNA-ligase"/>
</dbReference>
<evidence type="ECO:0000259" key="12">
    <source>
        <dbReference type="SMART" id="SM01016"/>
    </source>
</evidence>
<name>A0ABT3ABM0_9ALTE</name>
<keyword evidence="14" id="KW-1185">Reference proteome</keyword>
<evidence type="ECO:0000256" key="2">
    <source>
        <dbReference type="ARBA" id="ARBA00022490"/>
    </source>
</evidence>
<dbReference type="GO" id="GO:0004814">
    <property type="term" value="F:arginine-tRNA ligase activity"/>
    <property type="evidence" value="ECO:0007669"/>
    <property type="project" value="UniProtKB-EC"/>
</dbReference>
<evidence type="ECO:0000256" key="4">
    <source>
        <dbReference type="ARBA" id="ARBA00022741"/>
    </source>
</evidence>
<dbReference type="InterPro" id="IPR001412">
    <property type="entry name" value="aa-tRNA-synth_I_CS"/>
</dbReference>
<evidence type="ECO:0000256" key="9">
    <source>
        <dbReference type="HAMAP-Rule" id="MF_00123"/>
    </source>
</evidence>
<feature type="domain" description="Arginyl tRNA synthetase N-terminal" evidence="12">
    <location>
        <begin position="1"/>
        <end position="87"/>
    </location>
</feature>
<dbReference type="SMART" id="SM01016">
    <property type="entry name" value="Arg_tRNA_synt_N"/>
    <property type="match status" value="1"/>
</dbReference>
<evidence type="ECO:0000256" key="8">
    <source>
        <dbReference type="ARBA" id="ARBA00049339"/>
    </source>
</evidence>
<dbReference type="Pfam" id="PF05746">
    <property type="entry name" value="DALR_1"/>
    <property type="match status" value="1"/>
</dbReference>
<dbReference type="SUPFAM" id="SSF47323">
    <property type="entry name" value="Anticodon-binding domain of a subclass of class I aminoacyl-tRNA synthetases"/>
    <property type="match status" value="1"/>
</dbReference>
<dbReference type="Proteomes" id="UP001652504">
    <property type="component" value="Unassembled WGS sequence"/>
</dbReference>
<keyword evidence="7 9" id="KW-0030">Aminoacyl-tRNA synthetase</keyword>
<dbReference type="PANTHER" id="PTHR11956">
    <property type="entry name" value="ARGINYL-TRNA SYNTHETASE"/>
    <property type="match status" value="1"/>
</dbReference>
<dbReference type="EMBL" id="JAOWKX010000008">
    <property type="protein sequence ID" value="MCV2886077.1"/>
    <property type="molecule type" value="Genomic_DNA"/>
</dbReference>
<keyword evidence="6 9" id="KW-0648">Protein biosynthesis</keyword>
<dbReference type="Gene3D" id="3.40.50.620">
    <property type="entry name" value="HUPs"/>
    <property type="match status" value="1"/>
</dbReference>
<dbReference type="PANTHER" id="PTHR11956:SF5">
    <property type="entry name" value="ARGININE--TRNA LIGASE, CYTOPLASMIC"/>
    <property type="match status" value="1"/>
</dbReference>
<dbReference type="NCBIfam" id="TIGR00456">
    <property type="entry name" value="argS"/>
    <property type="match status" value="1"/>
</dbReference>
<evidence type="ECO:0000259" key="11">
    <source>
        <dbReference type="SMART" id="SM00836"/>
    </source>
</evidence>
<dbReference type="InterPro" id="IPR036695">
    <property type="entry name" value="Arg-tRNA-synth_N_sf"/>
</dbReference>
<dbReference type="InterPro" id="IPR009080">
    <property type="entry name" value="tRNAsynth_Ia_anticodon-bd"/>
</dbReference>
<dbReference type="Pfam" id="PF00750">
    <property type="entry name" value="tRNA-synt_1d"/>
    <property type="match status" value="1"/>
</dbReference>
<evidence type="ECO:0000313" key="14">
    <source>
        <dbReference type="Proteomes" id="UP001652504"/>
    </source>
</evidence>
<dbReference type="InterPro" id="IPR014729">
    <property type="entry name" value="Rossmann-like_a/b/a_fold"/>
</dbReference>
<evidence type="ECO:0000313" key="13">
    <source>
        <dbReference type="EMBL" id="MCV2886077.1"/>
    </source>
</evidence>
<organism evidence="13 14">
    <name type="scientific">Fluctibacter corallii</name>
    <dbReference type="NCBI Taxonomy" id="2984329"/>
    <lineage>
        <taxon>Bacteria</taxon>
        <taxon>Pseudomonadati</taxon>
        <taxon>Pseudomonadota</taxon>
        <taxon>Gammaproteobacteria</taxon>
        <taxon>Alteromonadales</taxon>
        <taxon>Alteromonadaceae</taxon>
        <taxon>Fluctibacter</taxon>
    </lineage>
</organism>
<evidence type="ECO:0000256" key="5">
    <source>
        <dbReference type="ARBA" id="ARBA00022840"/>
    </source>
</evidence>
<dbReference type="InterPro" id="IPR005148">
    <property type="entry name" value="Arg-tRNA-synth_N"/>
</dbReference>
<dbReference type="SUPFAM" id="SSF55190">
    <property type="entry name" value="Arginyl-tRNA synthetase (ArgRS), N-terminal 'additional' domain"/>
    <property type="match status" value="1"/>
</dbReference>
<dbReference type="Gene3D" id="1.10.730.10">
    <property type="entry name" value="Isoleucyl-tRNA Synthetase, Domain 1"/>
    <property type="match status" value="1"/>
</dbReference>
<dbReference type="HAMAP" id="MF_00123">
    <property type="entry name" value="Arg_tRNA_synth"/>
    <property type="match status" value="1"/>
</dbReference>
<protein>
    <recommendedName>
        <fullName evidence="9">Arginine--tRNA ligase</fullName>
        <ecNumber evidence="9">6.1.1.19</ecNumber>
    </recommendedName>
    <alternativeName>
        <fullName evidence="9">Arginyl-tRNA synthetase</fullName>
        <shortName evidence="9">ArgRS</shortName>
    </alternativeName>
</protein>
<dbReference type="Pfam" id="PF03485">
    <property type="entry name" value="Arg_tRNA_synt_N"/>
    <property type="match status" value="1"/>
</dbReference>
<accession>A0ABT3ABM0</accession>
<evidence type="ECO:0000256" key="3">
    <source>
        <dbReference type="ARBA" id="ARBA00022598"/>
    </source>
</evidence>
<evidence type="ECO:0000256" key="6">
    <source>
        <dbReference type="ARBA" id="ARBA00022917"/>
    </source>
</evidence>
<evidence type="ECO:0000256" key="7">
    <source>
        <dbReference type="ARBA" id="ARBA00023146"/>
    </source>
</evidence>
<gene>
    <name evidence="9 13" type="primary">argS</name>
    <name evidence="13" type="ORF">OE749_15390</name>
</gene>
<dbReference type="CDD" id="cd00671">
    <property type="entry name" value="ArgRS_core"/>
    <property type="match status" value="1"/>
</dbReference>
<keyword evidence="2 9" id="KW-0963">Cytoplasm</keyword>
<dbReference type="PROSITE" id="PS00178">
    <property type="entry name" value="AA_TRNA_LIGASE_I"/>
    <property type="match status" value="1"/>
</dbReference>
<keyword evidence="5 9" id="KW-0067">ATP-binding</keyword>
<dbReference type="InterPro" id="IPR008909">
    <property type="entry name" value="DALR_anticod-bd"/>
</dbReference>
<dbReference type="SUPFAM" id="SSF52374">
    <property type="entry name" value="Nucleotidylyl transferase"/>
    <property type="match status" value="1"/>
</dbReference>
<comment type="catalytic activity">
    <reaction evidence="8 9">
        <text>tRNA(Arg) + L-arginine + ATP = L-arginyl-tRNA(Arg) + AMP + diphosphate</text>
        <dbReference type="Rhea" id="RHEA:20301"/>
        <dbReference type="Rhea" id="RHEA-COMP:9658"/>
        <dbReference type="Rhea" id="RHEA-COMP:9673"/>
        <dbReference type="ChEBI" id="CHEBI:30616"/>
        <dbReference type="ChEBI" id="CHEBI:32682"/>
        <dbReference type="ChEBI" id="CHEBI:33019"/>
        <dbReference type="ChEBI" id="CHEBI:78442"/>
        <dbReference type="ChEBI" id="CHEBI:78513"/>
        <dbReference type="ChEBI" id="CHEBI:456215"/>
        <dbReference type="EC" id="6.1.1.19"/>
    </reaction>
</comment>
<dbReference type="InterPro" id="IPR035684">
    <property type="entry name" value="ArgRS_core"/>
</dbReference>
<dbReference type="RefSeq" id="WP_263713364.1">
    <property type="nucleotide sequence ID" value="NZ_JAOWKX010000008.1"/>
</dbReference>
<reference evidence="13 14" key="1">
    <citation type="submission" date="2022-10" db="EMBL/GenBank/DDBJ databases">
        <title>Aestuariibacter sp. AA17 isolated from Montipora capitata coral fragment.</title>
        <authorList>
            <person name="Emsley S.A."/>
            <person name="Pfannmuller K.M."/>
            <person name="Loughran R.M."/>
            <person name="Shlafstein M."/>
            <person name="Papke E."/>
            <person name="Saw J.H."/>
            <person name="Ushijima B."/>
            <person name="Videau P."/>
        </authorList>
    </citation>
    <scope>NUCLEOTIDE SEQUENCE [LARGE SCALE GENOMIC DNA]</scope>
    <source>
        <strain evidence="13 14">AA17</strain>
    </source>
</reference>
<dbReference type="EC" id="6.1.1.19" evidence="9"/>
<dbReference type="CDD" id="cd07956">
    <property type="entry name" value="Anticodon_Ia_Arg"/>
    <property type="match status" value="1"/>
</dbReference>
<feature type="domain" description="DALR anticodon binding" evidence="11">
    <location>
        <begin position="461"/>
        <end position="578"/>
    </location>
</feature>
<comment type="subcellular location">
    <subcellularLocation>
        <location evidence="9">Cytoplasm</location>
    </subcellularLocation>
</comment>
<keyword evidence="4 9" id="KW-0547">Nucleotide-binding</keyword>
<sequence>MNLHTLLLERFKTALAAIGAPEDSPAPLSKSTRPEFGEYQFNGAMALAKVLKAKPRDIAEKIVEAVSLDDVASKLEIAGPGFINIHLKSEWMGTQLDRALNDARLNIEQTANDIVVIDYSSPNLAKEMHVGHLRSTIIGDAVAKTLEFMGNKVIRQNHMGDWGTQFGMLLAHLSDKLNANEVAETALSDLEDFYREAKVRFDDEDGFADRAREYVVKLQSGDPDCAKLWEKFIDVSIAHSEEVYDKLNVSLTREHVMGESAYNDDLANVVAILKEKGLAVEDQGAQVVFLPELADKEGNPAVYIIQKSGGGYLYATTDLAAIRYRCQKLNANRTLIFTDARQALHFKQTEIVARKADFINDEQTYEHCPFGMMLGSDGKPFKTRSGGTVKLADLLDEAIERAETLLAKRESDLSDAERKDVARKVGIGAVKYADLSKNRTTDYMFNWDTMLSFEGNTAPYLQYAYTRIQSIVRKAGVNPTELSASIVVSESQEHALAVKLLQFVEAINQVTAEGTPHVLCSYLYDVASAFMSFYEACPILKDSIDENVRNSRLKLALMTANTLKKGLDLLGIDTMEKM</sequence>
<dbReference type="PRINTS" id="PR01038">
    <property type="entry name" value="TRNASYNTHARG"/>
</dbReference>
<dbReference type="SMART" id="SM00836">
    <property type="entry name" value="DALR_1"/>
    <property type="match status" value="1"/>
</dbReference>
<feature type="short sequence motif" description="'HIGH' region" evidence="9">
    <location>
        <begin position="122"/>
        <end position="132"/>
    </location>
</feature>
<dbReference type="Gene3D" id="3.30.1360.70">
    <property type="entry name" value="Arginyl tRNA synthetase N-terminal domain"/>
    <property type="match status" value="1"/>
</dbReference>
<proteinExistence type="inferred from homology"/>
<evidence type="ECO:0000256" key="1">
    <source>
        <dbReference type="ARBA" id="ARBA00005594"/>
    </source>
</evidence>
<comment type="subunit">
    <text evidence="9">Monomer.</text>
</comment>
<evidence type="ECO:0000256" key="10">
    <source>
        <dbReference type="RuleBase" id="RU363038"/>
    </source>
</evidence>
<comment type="caution">
    <text evidence="13">The sequence shown here is derived from an EMBL/GenBank/DDBJ whole genome shotgun (WGS) entry which is preliminary data.</text>
</comment>
<comment type="similarity">
    <text evidence="1 9 10">Belongs to the class-I aminoacyl-tRNA synthetase family.</text>
</comment>